<evidence type="ECO:0000313" key="4">
    <source>
        <dbReference type="Proteomes" id="UP000732619"/>
    </source>
</evidence>
<evidence type="ECO:0000313" key="3">
    <source>
        <dbReference type="EMBL" id="MBE6511623.1"/>
    </source>
</evidence>
<reference evidence="3" key="1">
    <citation type="submission" date="2019-04" db="EMBL/GenBank/DDBJ databases">
        <title>Evolution of Biomass-Degrading Anaerobic Consortia Revealed by Metagenomics.</title>
        <authorList>
            <person name="Peng X."/>
        </authorList>
    </citation>
    <scope>NUCLEOTIDE SEQUENCE</scope>
    <source>
        <strain evidence="3">SIG14</strain>
    </source>
</reference>
<keyword evidence="2" id="KW-0812">Transmembrane</keyword>
<evidence type="ECO:0000256" key="2">
    <source>
        <dbReference type="SAM" id="Phobius"/>
    </source>
</evidence>
<dbReference type="InterPro" id="IPR012334">
    <property type="entry name" value="Pectin_lyas_fold"/>
</dbReference>
<feature type="region of interest" description="Disordered" evidence="1">
    <location>
        <begin position="1321"/>
        <end position="1411"/>
    </location>
</feature>
<dbReference type="Gene3D" id="2.160.20.10">
    <property type="entry name" value="Single-stranded right-handed beta-helix, Pectin lyase-like"/>
    <property type="match status" value="1"/>
</dbReference>
<keyword evidence="2" id="KW-1133">Transmembrane helix</keyword>
<gene>
    <name evidence="3" type="ORF">E7Z75_00530</name>
</gene>
<comment type="caution">
    <text evidence="3">The sequence shown here is derived from an EMBL/GenBank/DDBJ whole genome shotgun (WGS) entry which is preliminary data.</text>
</comment>
<name>A0A8T3VKG5_METOL</name>
<dbReference type="InterPro" id="IPR006626">
    <property type="entry name" value="PbH1"/>
</dbReference>
<organism evidence="3 4">
    <name type="scientific">Methanobrevibacter olleyae</name>
    <dbReference type="NCBI Taxonomy" id="294671"/>
    <lineage>
        <taxon>Archaea</taxon>
        <taxon>Methanobacteriati</taxon>
        <taxon>Methanobacteriota</taxon>
        <taxon>Methanomada group</taxon>
        <taxon>Methanobacteria</taxon>
        <taxon>Methanobacteriales</taxon>
        <taxon>Methanobacteriaceae</taxon>
        <taxon>Methanobrevibacter</taxon>
    </lineage>
</organism>
<feature type="compositionally biased region" description="Gly residues" evidence="1">
    <location>
        <begin position="1264"/>
        <end position="1282"/>
    </location>
</feature>
<feature type="compositionally biased region" description="Polar residues" evidence="1">
    <location>
        <begin position="1372"/>
        <end position="1383"/>
    </location>
</feature>
<keyword evidence="2" id="KW-0472">Membrane</keyword>
<sequence>MSNNFKICIILILFISLNAVNAADNNLNSTDTQSYLIDDLITDYSLENSLSYVQDNKSDLDEIDSDVQKTNISNFEGHETFQNQFNVGEPYSTNTRSSIHIIDDSNFDTYFDREGLISYDVEANSIIYFGNLSNRFIKLDIPLTVSSLEGTTIFNSTIEITGDASTSTLKDLNFFTNATRENSNYLAPIYINQASDLTIENNFIYIDYYDGCNYNLAGIYAFGASNNNSIRNNRISIYSKSSNNSIRHYIYGIDFSSYASGSFSADNALGNIISSNIIDILSDYYANGITLSCAADTKIDNNNIILKSNSFCYGIVSEFFNNGYDLTQSNNFILSKNIIEACSNMVYGIQIFNVYGVNISGNTIKSNSNASYGISAYGSHDHILENNDIIVNGIDISSIGTNFDSIGTGHSGIYYTKDSYNLLIKNNKILSYYALGGDYAIKFDSSSTYNITVIYNNISSTTLHGDNSVSYEKDVIVHDNNPYNTTSAVMDYTIFNIFVDTNGNDNSGNGSSDNPFLTIYKALTYLKSLNMDSGSNFKVKGIIHIGEGIYTGYGSNLRLVIADLNVDIVGTGYNKTVIDGASAHWFFEISQWASVSIQNISFVNGVYRQNGVGLIFNKGNLSLENCIFNNSKVPKDSAVIYNEGILRLKNNYLGNVSNGHIIYNKGFVDGLYLNFIKDSLDENERIMDINSNRINLTAYVHDDNGNPISGGYVRFFIEGREILVNASLDKGIASIFSYSSLNGIIKISGFYLNAYTNVYTNMGKVNNSLISSSIVLYVNNSKDSLGDGTLNNPFNSINYAFNQVFGTIEPVTIVLLENSSEDIDSSLINSDSNIIIKGSNENIYISSNWVIDTKSQIILEDLIFKGYYLVKFNADLTISNCLFTQSPTKAIYSVNGSLTILNSNFTYNNIKEDHSVPFEPDTIDYLLFNVESLVHQLYVNYERGGAIYNNFSNLTILDCNFISNEAYNGGAIFNEYSDLHISNTNFLNNLAFDGFNDDSTATKGGAILQVFGKEVIITDCLFSNNAAEGIGGAFYSIGFYPNVFDGFNSNIAGYPCIVKKHENDYINQLGEIIENLESPQDIYFINCTFDSNLAPRGGGAIYIVNNSLTSYISCNFLNNMVFTYDISKLFGGNAYKMRNWLYIDELENVYSIFFHPVNNGGAIHDNNLKIIDSTFSANTLESGGSIILPTLLTYGVERNNLSKSNVGISVVNSVSGSDSIYVADSSLLTAEDSSYLGINGWVGSYDGPSISRLIPENSNSPSSGGDGTGGNGNGQGNGNGNGGTLDWGDIIGALGGNSGNIAISGDGSGLSDLINKLLNGNGDSSSSSNSTDNNSNSKSNDTETNSHNSIKVDGTSDITVEDAGGLNDDGGSPSNVGTSSTPLSGEASDSSADSSDSSSSSPGESGSSASSSKAYMIYKNETDSIVQKNVNDYNLVIIIIIFFGLIILGYYRESRKDEDKKGVE</sequence>
<proteinExistence type="predicted"/>
<feature type="compositionally biased region" description="Low complexity" evidence="1">
    <location>
        <begin position="1321"/>
        <end position="1346"/>
    </location>
</feature>
<accession>A0A8T3VKG5</accession>
<dbReference type="SMART" id="SM00710">
    <property type="entry name" value="PbH1"/>
    <property type="match status" value="10"/>
</dbReference>
<dbReference type="InterPro" id="IPR011050">
    <property type="entry name" value="Pectin_lyase_fold/virulence"/>
</dbReference>
<protein>
    <recommendedName>
        <fullName evidence="5">Adhesin-like protein</fullName>
    </recommendedName>
</protein>
<feature type="region of interest" description="Disordered" evidence="1">
    <location>
        <begin position="1252"/>
        <end position="1282"/>
    </location>
</feature>
<feature type="transmembrane region" description="Helical" evidence="2">
    <location>
        <begin position="1433"/>
        <end position="1451"/>
    </location>
</feature>
<feature type="compositionally biased region" description="Low complexity" evidence="1">
    <location>
        <begin position="1384"/>
        <end position="1411"/>
    </location>
</feature>
<dbReference type="SUPFAM" id="SSF51126">
    <property type="entry name" value="Pectin lyase-like"/>
    <property type="match status" value="3"/>
</dbReference>
<evidence type="ECO:0008006" key="5">
    <source>
        <dbReference type="Google" id="ProtNLM"/>
    </source>
</evidence>
<evidence type="ECO:0000256" key="1">
    <source>
        <dbReference type="SAM" id="MobiDB-lite"/>
    </source>
</evidence>
<dbReference type="EMBL" id="SUTG01000001">
    <property type="protein sequence ID" value="MBE6511623.1"/>
    <property type="molecule type" value="Genomic_DNA"/>
</dbReference>
<dbReference type="Proteomes" id="UP000732619">
    <property type="component" value="Unassembled WGS sequence"/>
</dbReference>